<evidence type="ECO:0000313" key="6">
    <source>
        <dbReference type="Proteomes" id="UP001497480"/>
    </source>
</evidence>
<keyword evidence="2" id="KW-0547">Nucleotide-binding</keyword>
<evidence type="ECO:0008006" key="7">
    <source>
        <dbReference type="Google" id="ProtNLM"/>
    </source>
</evidence>
<dbReference type="Proteomes" id="UP001497480">
    <property type="component" value="Unassembled WGS sequence"/>
</dbReference>
<protein>
    <recommendedName>
        <fullName evidence="7">Heat shock protein 90</fullName>
    </recommendedName>
</protein>
<proteinExistence type="inferred from homology"/>
<dbReference type="GO" id="GO:0140662">
    <property type="term" value="F:ATP-dependent protein folding chaperone"/>
    <property type="evidence" value="ECO:0007669"/>
    <property type="project" value="InterPro"/>
</dbReference>
<name>A0AAV1XP79_LUPLU</name>
<organism evidence="5 6">
    <name type="scientific">Lupinus luteus</name>
    <name type="common">European yellow lupine</name>
    <dbReference type="NCBI Taxonomy" id="3873"/>
    <lineage>
        <taxon>Eukaryota</taxon>
        <taxon>Viridiplantae</taxon>
        <taxon>Streptophyta</taxon>
        <taxon>Embryophyta</taxon>
        <taxon>Tracheophyta</taxon>
        <taxon>Spermatophyta</taxon>
        <taxon>Magnoliopsida</taxon>
        <taxon>eudicotyledons</taxon>
        <taxon>Gunneridae</taxon>
        <taxon>Pentapetalae</taxon>
        <taxon>rosids</taxon>
        <taxon>fabids</taxon>
        <taxon>Fabales</taxon>
        <taxon>Fabaceae</taxon>
        <taxon>Papilionoideae</taxon>
        <taxon>50 kb inversion clade</taxon>
        <taxon>genistoids sensu lato</taxon>
        <taxon>core genistoids</taxon>
        <taxon>Genisteae</taxon>
        <taxon>Lupinus</taxon>
    </lineage>
</organism>
<gene>
    <name evidence="5" type="ORF">LLUT_LOCUS24496</name>
</gene>
<comment type="caution">
    <text evidence="5">The sequence shown here is derived from an EMBL/GenBank/DDBJ whole genome shotgun (WGS) entry which is preliminary data.</text>
</comment>
<dbReference type="PANTHER" id="PTHR11528">
    <property type="entry name" value="HEAT SHOCK PROTEIN 90 FAMILY MEMBER"/>
    <property type="match status" value="1"/>
</dbReference>
<dbReference type="PRINTS" id="PR00775">
    <property type="entry name" value="HEATSHOCK90"/>
</dbReference>
<dbReference type="InterPro" id="IPR001404">
    <property type="entry name" value="Hsp90_fam"/>
</dbReference>
<dbReference type="EMBL" id="CAXHTB010000017">
    <property type="protein sequence ID" value="CAL0323436.1"/>
    <property type="molecule type" value="Genomic_DNA"/>
</dbReference>
<dbReference type="InterPro" id="IPR020575">
    <property type="entry name" value="Hsp90_N"/>
</dbReference>
<dbReference type="GO" id="GO:0016887">
    <property type="term" value="F:ATP hydrolysis activity"/>
    <property type="evidence" value="ECO:0007669"/>
    <property type="project" value="InterPro"/>
</dbReference>
<evidence type="ECO:0000256" key="3">
    <source>
        <dbReference type="ARBA" id="ARBA00022840"/>
    </source>
</evidence>
<dbReference type="Gene3D" id="3.30.565.10">
    <property type="entry name" value="Histidine kinase-like ATPase, C-terminal domain"/>
    <property type="match status" value="1"/>
</dbReference>
<evidence type="ECO:0000313" key="5">
    <source>
        <dbReference type="EMBL" id="CAL0323436.1"/>
    </source>
</evidence>
<keyword evidence="3" id="KW-0067">ATP-binding</keyword>
<evidence type="ECO:0000256" key="2">
    <source>
        <dbReference type="ARBA" id="ARBA00022741"/>
    </source>
</evidence>
<keyword evidence="4" id="KW-0143">Chaperone</keyword>
<dbReference type="GO" id="GO:0005524">
    <property type="term" value="F:ATP binding"/>
    <property type="evidence" value="ECO:0007669"/>
    <property type="project" value="UniProtKB-KW"/>
</dbReference>
<dbReference type="AlphaFoldDB" id="A0AAV1XP79"/>
<dbReference type="GO" id="GO:0051082">
    <property type="term" value="F:unfolded protein binding"/>
    <property type="evidence" value="ECO:0007669"/>
    <property type="project" value="InterPro"/>
</dbReference>
<reference evidence="5 6" key="1">
    <citation type="submission" date="2024-03" db="EMBL/GenBank/DDBJ databases">
        <authorList>
            <person name="Martinez-Hernandez J."/>
        </authorList>
    </citation>
    <scope>NUCLEOTIDE SEQUENCE [LARGE SCALE GENOMIC DNA]</scope>
</reference>
<evidence type="ECO:0000256" key="4">
    <source>
        <dbReference type="ARBA" id="ARBA00023186"/>
    </source>
</evidence>
<comment type="similarity">
    <text evidence="1">Belongs to the heat shock protein 90 family.</text>
</comment>
<accession>A0AAV1XP79</accession>
<sequence length="82" mass="9199">MTNADLVKNLGTITKSGNKEFMEALAASADVGMIGQFGIGFYSAYLVADRSVMFQKVTLKLWRSSVMFQKVTLKLWRSRQTD</sequence>
<keyword evidence="6" id="KW-1185">Reference proteome</keyword>
<evidence type="ECO:0000256" key="1">
    <source>
        <dbReference type="ARBA" id="ARBA00008239"/>
    </source>
</evidence>
<dbReference type="InterPro" id="IPR036890">
    <property type="entry name" value="HATPase_C_sf"/>
</dbReference>
<dbReference type="SUPFAM" id="SSF55874">
    <property type="entry name" value="ATPase domain of HSP90 chaperone/DNA topoisomerase II/histidine kinase"/>
    <property type="match status" value="1"/>
</dbReference>